<evidence type="ECO:0000313" key="2">
    <source>
        <dbReference type="Proteomes" id="UP001320148"/>
    </source>
</evidence>
<protein>
    <submittedName>
        <fullName evidence="1">Uncharacterized protein</fullName>
    </submittedName>
</protein>
<sequence length="290" mass="34357">MFYGKEQVEIIPALICFTKAGSIKWTANENTYRGAFKDEILTLTKTGNFITKNHDTTVPAYYFRCNKESIKFGAQLIPTESTYNLFDDLETLLTSEKLIEIETKDVIGLNLTPNEINYRCESTLDSDFYNNYLKSIDLLDWETTDNTSIICAWDDILNRRFDLQVEYLWNSKKLYCLSFMLVDNVNLSISATNIDDQASTDLFRLFERCYKKTNFKKFKFNYLLKQGTRFHCLNFLKEYQEIHRQEVLKKKQDEQEQKRIEEIEQEFLRVINILKKGHNTKPIELYKPFS</sequence>
<keyword evidence="2" id="KW-1185">Reference proteome</keyword>
<accession>A0ABN6EW23</accession>
<dbReference type="RefSeq" id="WP_236890846.1">
    <property type="nucleotide sequence ID" value="NZ_AP024488.1"/>
</dbReference>
<dbReference type="Proteomes" id="UP001320148">
    <property type="component" value="Chromosome"/>
</dbReference>
<reference evidence="1 2" key="1">
    <citation type="submission" date="2021-02" db="EMBL/GenBank/DDBJ databases">
        <title>Complete genome of Desulfoluna sp. strain ASN36.</title>
        <authorList>
            <person name="Takahashi A."/>
            <person name="Kojima H."/>
            <person name="Fukui M."/>
        </authorList>
    </citation>
    <scope>NUCLEOTIDE SEQUENCE [LARGE SCALE GENOMIC DNA]</scope>
    <source>
        <strain evidence="1 2">ASN36</strain>
    </source>
</reference>
<organism evidence="1 2">
    <name type="scientific">Desulfoluna limicola</name>
    <dbReference type="NCBI Taxonomy" id="2810562"/>
    <lineage>
        <taxon>Bacteria</taxon>
        <taxon>Pseudomonadati</taxon>
        <taxon>Thermodesulfobacteriota</taxon>
        <taxon>Desulfobacteria</taxon>
        <taxon>Desulfobacterales</taxon>
        <taxon>Desulfolunaceae</taxon>
        <taxon>Desulfoluna</taxon>
    </lineage>
</organism>
<gene>
    <name evidence="1" type="ORF">DSLASN_01660</name>
</gene>
<evidence type="ECO:0000313" key="1">
    <source>
        <dbReference type="EMBL" id="BCS94534.1"/>
    </source>
</evidence>
<proteinExistence type="predicted"/>
<name>A0ABN6EW23_9BACT</name>
<dbReference type="EMBL" id="AP024488">
    <property type="protein sequence ID" value="BCS94534.1"/>
    <property type="molecule type" value="Genomic_DNA"/>
</dbReference>